<dbReference type="RefSeq" id="WP_073272313.1">
    <property type="nucleotide sequence ID" value="NZ_FRAC01000006.1"/>
</dbReference>
<dbReference type="PANTHER" id="PTHR13158:SF5">
    <property type="entry name" value="NAD KINASE 2, MITOCHONDRIAL"/>
    <property type="match status" value="1"/>
</dbReference>
<sequence length="323" mass="36441">MADRMYDRKIIVIKRKSRLKELIYRFNTVEQARFYIEHMGSDFSDYVEEDKRYEEALTQVSTKLEQIGRVQVLDREFVPNFIFDTEDIVVAVGQDGLVANTMKYLNGQLLVGVNPDPVRWDGVLLPFQPFEAAEVVAECLKGNSRIQKVTMAKAELNDGQVIYGVNDLFIGQRTHVSSRYHITYGKREENQSSSGIIISTGLGSTGWLKSILKGAAGIVKESMEYEAGMESRANRDFIPGREFKTSWDMKCLYFTVREPYESKSTGAEIIFGRVSSEELLVLTSQMPENGVIFSDGMESDFLGFHSGITARISVAEKFGNLVV</sequence>
<proteinExistence type="predicted"/>
<dbReference type="PANTHER" id="PTHR13158">
    <property type="match status" value="1"/>
</dbReference>
<gene>
    <name evidence="1" type="ORF">SAMN02745136_00339</name>
</gene>
<dbReference type="GO" id="GO:0019674">
    <property type="term" value="P:NAD+ metabolic process"/>
    <property type="evidence" value="ECO:0007669"/>
    <property type="project" value="TreeGrafter"/>
</dbReference>
<keyword evidence="2" id="KW-1185">Reference proteome</keyword>
<dbReference type="Proteomes" id="UP000184386">
    <property type="component" value="Unassembled WGS sequence"/>
</dbReference>
<dbReference type="Gene3D" id="3.40.50.10330">
    <property type="entry name" value="Probable inorganic polyphosphate/atp-NAD kinase, domain 1"/>
    <property type="match status" value="1"/>
</dbReference>
<protein>
    <recommendedName>
        <fullName evidence="3">NAD kinase</fullName>
    </recommendedName>
</protein>
<reference evidence="1 2" key="1">
    <citation type="submission" date="2016-11" db="EMBL/GenBank/DDBJ databases">
        <authorList>
            <person name="Jaros S."/>
            <person name="Januszkiewicz K."/>
            <person name="Wedrychowicz H."/>
        </authorList>
    </citation>
    <scope>NUCLEOTIDE SEQUENCE [LARGE SCALE GENOMIC DNA]</scope>
    <source>
        <strain evidence="1 2">DSM 15929</strain>
    </source>
</reference>
<dbReference type="AlphaFoldDB" id="A0A1M6K6C8"/>
<dbReference type="EMBL" id="FRAC01000006">
    <property type="protein sequence ID" value="SHJ54499.1"/>
    <property type="molecule type" value="Genomic_DNA"/>
</dbReference>
<dbReference type="SUPFAM" id="SSF111331">
    <property type="entry name" value="NAD kinase/diacylglycerol kinase-like"/>
    <property type="match status" value="1"/>
</dbReference>
<evidence type="ECO:0008006" key="3">
    <source>
        <dbReference type="Google" id="ProtNLM"/>
    </source>
</evidence>
<organism evidence="1 2">
    <name type="scientific">Anaerocolumna jejuensis DSM 15929</name>
    <dbReference type="NCBI Taxonomy" id="1121322"/>
    <lineage>
        <taxon>Bacteria</taxon>
        <taxon>Bacillati</taxon>
        <taxon>Bacillota</taxon>
        <taxon>Clostridia</taxon>
        <taxon>Lachnospirales</taxon>
        <taxon>Lachnospiraceae</taxon>
        <taxon>Anaerocolumna</taxon>
    </lineage>
</organism>
<accession>A0A1M6K6C8</accession>
<evidence type="ECO:0000313" key="1">
    <source>
        <dbReference type="EMBL" id="SHJ54499.1"/>
    </source>
</evidence>
<evidence type="ECO:0000313" key="2">
    <source>
        <dbReference type="Proteomes" id="UP000184386"/>
    </source>
</evidence>
<dbReference type="OrthoDB" id="1889537at2"/>
<dbReference type="STRING" id="1121322.SAMN02745136_00339"/>
<name>A0A1M6K6C8_9FIRM</name>
<dbReference type="GO" id="GO:0003951">
    <property type="term" value="F:NAD+ kinase activity"/>
    <property type="evidence" value="ECO:0007669"/>
    <property type="project" value="TreeGrafter"/>
</dbReference>
<dbReference type="InterPro" id="IPR016064">
    <property type="entry name" value="NAD/diacylglycerol_kinase_sf"/>
</dbReference>
<dbReference type="InterPro" id="IPR017438">
    <property type="entry name" value="ATP-NAD_kinase_N"/>
</dbReference>